<comment type="caution">
    <text evidence="12">The sequence shown here is derived from an EMBL/GenBank/DDBJ whole genome shotgun (WGS) entry which is preliminary data.</text>
</comment>
<dbReference type="Proteomes" id="UP000778970">
    <property type="component" value="Unassembled WGS sequence"/>
</dbReference>
<evidence type="ECO:0000256" key="9">
    <source>
        <dbReference type="ARBA" id="ARBA00023277"/>
    </source>
</evidence>
<proteinExistence type="inferred from homology"/>
<name>A0A934QFA6_9PROT</name>
<evidence type="ECO:0000256" key="4">
    <source>
        <dbReference type="ARBA" id="ARBA00007637"/>
    </source>
</evidence>
<dbReference type="EC" id="5.1.3.2" evidence="5 10"/>
<dbReference type="InterPro" id="IPR036291">
    <property type="entry name" value="NAD(P)-bd_dom_sf"/>
</dbReference>
<accession>A0A934QFA6</accession>
<dbReference type="InterPro" id="IPR005886">
    <property type="entry name" value="UDP_G4E"/>
</dbReference>
<dbReference type="Gene3D" id="3.90.25.10">
    <property type="entry name" value="UDP-galactose 4-epimerase, domain 1"/>
    <property type="match status" value="1"/>
</dbReference>
<dbReference type="NCBIfam" id="TIGR01179">
    <property type="entry name" value="galE"/>
    <property type="match status" value="1"/>
</dbReference>
<feature type="domain" description="NAD-dependent epimerase/dehydratase" evidence="11">
    <location>
        <begin position="8"/>
        <end position="250"/>
    </location>
</feature>
<evidence type="ECO:0000256" key="1">
    <source>
        <dbReference type="ARBA" id="ARBA00000083"/>
    </source>
</evidence>
<organism evidence="12 13">
    <name type="scientific">Rhodovibrio salinarum</name>
    <dbReference type="NCBI Taxonomy" id="1087"/>
    <lineage>
        <taxon>Bacteria</taxon>
        <taxon>Pseudomonadati</taxon>
        <taxon>Pseudomonadota</taxon>
        <taxon>Alphaproteobacteria</taxon>
        <taxon>Rhodospirillales</taxon>
        <taxon>Rhodovibrionaceae</taxon>
        <taxon>Rhodovibrio</taxon>
    </lineage>
</organism>
<gene>
    <name evidence="12" type="primary">galE</name>
    <name evidence="12" type="ORF">CKO21_01950</name>
</gene>
<dbReference type="GO" id="GO:0003978">
    <property type="term" value="F:UDP-glucose 4-epimerase activity"/>
    <property type="evidence" value="ECO:0007669"/>
    <property type="project" value="UniProtKB-UniRule"/>
</dbReference>
<dbReference type="Gene3D" id="3.40.50.720">
    <property type="entry name" value="NAD(P)-binding Rossmann-like Domain"/>
    <property type="match status" value="1"/>
</dbReference>
<dbReference type="AlphaFoldDB" id="A0A934QFA6"/>
<reference evidence="12" key="2">
    <citation type="journal article" date="2020" name="Microorganisms">
        <title>Osmotic Adaptation and Compatible Solute Biosynthesis of Phototrophic Bacteria as Revealed from Genome Analyses.</title>
        <authorList>
            <person name="Imhoff J.F."/>
            <person name="Rahn T."/>
            <person name="Kunzel S."/>
            <person name="Keller A."/>
            <person name="Neulinger S.C."/>
        </authorList>
    </citation>
    <scope>NUCLEOTIDE SEQUENCE</scope>
    <source>
        <strain evidence="12">DSM 9154</strain>
    </source>
</reference>
<sequence length="338" mass="35920">MPRVSDKVLITGGAGYIGSHTAWAFLDRGYRVVVLDDLSTGFESSVPASARFVRTRLDDIGSVREVLAAERPAGVIHFAGSTVVPESVAEPARYYTNNTANSLALFDACAEAGVGTVIFSSTAAVYGITGSAPVAETAPTAPISPYGWSKLFTERMLQDIAQARGMSAGILRYFNVAGADGQLRTGQLTRGATHLIKVAVECAVGARPAIEVFGDDYDTPDGTCVRDFIHVSDLAEAHVLAFERLHADGGQLLLNCGYGRGYSVRQVLDTVTALAGPIAARHASRRPGDAPSVVADTRALRNTLPWSPRYTDLRDIVATALAWERAQQSARPRLAESA</sequence>
<dbReference type="PANTHER" id="PTHR43725:SF53">
    <property type="entry name" value="UDP-ARABINOSE 4-EPIMERASE 1"/>
    <property type="match status" value="1"/>
</dbReference>
<evidence type="ECO:0000256" key="3">
    <source>
        <dbReference type="ARBA" id="ARBA00004947"/>
    </source>
</evidence>
<reference evidence="12" key="1">
    <citation type="submission" date="2017-08" db="EMBL/GenBank/DDBJ databases">
        <authorList>
            <person name="Imhoff J.F."/>
            <person name="Rahn T."/>
            <person name="Kuenzel S."/>
            <person name="Neulinger S.C."/>
        </authorList>
    </citation>
    <scope>NUCLEOTIDE SEQUENCE</scope>
    <source>
        <strain evidence="12">DSM 9154</strain>
    </source>
</reference>
<dbReference type="SUPFAM" id="SSF51735">
    <property type="entry name" value="NAD(P)-binding Rossmann-fold domains"/>
    <property type="match status" value="1"/>
</dbReference>
<dbReference type="PANTHER" id="PTHR43725">
    <property type="entry name" value="UDP-GLUCOSE 4-EPIMERASE"/>
    <property type="match status" value="1"/>
</dbReference>
<dbReference type="InterPro" id="IPR001509">
    <property type="entry name" value="Epimerase_deHydtase"/>
</dbReference>
<dbReference type="GO" id="GO:0033499">
    <property type="term" value="P:galactose catabolic process via UDP-galactose, Leloir pathway"/>
    <property type="evidence" value="ECO:0007669"/>
    <property type="project" value="TreeGrafter"/>
</dbReference>
<dbReference type="CDD" id="cd05247">
    <property type="entry name" value="UDP_G4E_1_SDR_e"/>
    <property type="match status" value="1"/>
</dbReference>
<keyword evidence="13" id="KW-1185">Reference proteome</keyword>
<keyword evidence="8 10" id="KW-0413">Isomerase</keyword>
<evidence type="ECO:0000256" key="2">
    <source>
        <dbReference type="ARBA" id="ARBA00001911"/>
    </source>
</evidence>
<evidence type="ECO:0000256" key="5">
    <source>
        <dbReference type="ARBA" id="ARBA00013189"/>
    </source>
</evidence>
<evidence type="ECO:0000313" key="12">
    <source>
        <dbReference type="EMBL" id="MBK1696007.1"/>
    </source>
</evidence>
<keyword evidence="7 10" id="KW-0520">NAD</keyword>
<evidence type="ECO:0000256" key="7">
    <source>
        <dbReference type="ARBA" id="ARBA00023027"/>
    </source>
</evidence>
<comment type="pathway">
    <text evidence="3 10">Carbohydrate metabolism; galactose metabolism.</text>
</comment>
<evidence type="ECO:0000256" key="8">
    <source>
        <dbReference type="ARBA" id="ARBA00023235"/>
    </source>
</evidence>
<evidence type="ECO:0000259" key="11">
    <source>
        <dbReference type="Pfam" id="PF01370"/>
    </source>
</evidence>
<comment type="similarity">
    <text evidence="4 10">Belongs to the NAD(P)-dependent epimerase/dehydratase family.</text>
</comment>
<dbReference type="Pfam" id="PF01370">
    <property type="entry name" value="Epimerase"/>
    <property type="match status" value="1"/>
</dbReference>
<evidence type="ECO:0000256" key="6">
    <source>
        <dbReference type="ARBA" id="ARBA00018569"/>
    </source>
</evidence>
<protein>
    <recommendedName>
        <fullName evidence="6 10">UDP-glucose 4-epimerase</fullName>
        <ecNumber evidence="5 10">5.1.3.2</ecNumber>
    </recommendedName>
</protein>
<evidence type="ECO:0000313" key="13">
    <source>
        <dbReference type="Proteomes" id="UP000778970"/>
    </source>
</evidence>
<dbReference type="EMBL" id="NRRE01000009">
    <property type="protein sequence ID" value="MBK1696007.1"/>
    <property type="molecule type" value="Genomic_DNA"/>
</dbReference>
<comment type="cofactor">
    <cofactor evidence="2 10">
        <name>NAD(+)</name>
        <dbReference type="ChEBI" id="CHEBI:57540"/>
    </cofactor>
</comment>
<comment type="subunit">
    <text evidence="10">Homodimer.</text>
</comment>
<evidence type="ECO:0000256" key="10">
    <source>
        <dbReference type="RuleBase" id="RU366046"/>
    </source>
</evidence>
<keyword evidence="9 10" id="KW-0119">Carbohydrate metabolism</keyword>
<comment type="catalytic activity">
    <reaction evidence="1 10">
        <text>UDP-alpha-D-glucose = UDP-alpha-D-galactose</text>
        <dbReference type="Rhea" id="RHEA:22168"/>
        <dbReference type="ChEBI" id="CHEBI:58885"/>
        <dbReference type="ChEBI" id="CHEBI:66914"/>
        <dbReference type="EC" id="5.1.3.2"/>
    </reaction>
</comment>